<dbReference type="InterPro" id="IPR041588">
    <property type="entry name" value="Integrase_H2C2"/>
</dbReference>
<proteinExistence type="predicted"/>
<evidence type="ECO:0000313" key="3">
    <source>
        <dbReference type="Proteomes" id="UP000765509"/>
    </source>
</evidence>
<keyword evidence="3" id="KW-1185">Reference proteome</keyword>
<dbReference type="OrthoDB" id="2273864at2759"/>
<comment type="caution">
    <text evidence="2">The sequence shown here is derived from an EMBL/GenBank/DDBJ whole genome shotgun (WGS) entry which is preliminary data.</text>
</comment>
<feature type="domain" description="Integrase zinc-binding" evidence="1">
    <location>
        <begin position="19"/>
        <end position="63"/>
    </location>
</feature>
<evidence type="ECO:0000259" key="1">
    <source>
        <dbReference type="Pfam" id="PF17921"/>
    </source>
</evidence>
<dbReference type="Pfam" id="PF17921">
    <property type="entry name" value="Integrase_H2C2"/>
    <property type="match status" value="1"/>
</dbReference>
<name>A0A9Q3FF91_9BASI</name>
<protein>
    <recommendedName>
        <fullName evidence="1">Integrase zinc-binding domain-containing protein</fullName>
    </recommendedName>
</protein>
<dbReference type="Gene3D" id="1.10.340.70">
    <property type="match status" value="1"/>
</dbReference>
<gene>
    <name evidence="2" type="ORF">O181_075925</name>
</gene>
<reference evidence="2" key="1">
    <citation type="submission" date="2021-03" db="EMBL/GenBank/DDBJ databases">
        <title>Draft genome sequence of rust myrtle Austropuccinia psidii MF-1, a brazilian biotype.</title>
        <authorList>
            <person name="Quecine M.C."/>
            <person name="Pachon D.M.R."/>
            <person name="Bonatelli M.L."/>
            <person name="Correr F.H."/>
            <person name="Franceschini L.M."/>
            <person name="Leite T.F."/>
            <person name="Margarido G.R.A."/>
            <person name="Almeida C.A."/>
            <person name="Ferrarezi J.A."/>
            <person name="Labate C.A."/>
        </authorList>
    </citation>
    <scope>NUCLEOTIDE SEQUENCE</scope>
    <source>
        <strain evidence="2">MF-1</strain>
    </source>
</reference>
<evidence type="ECO:0000313" key="2">
    <source>
        <dbReference type="EMBL" id="MBW0536210.1"/>
    </source>
</evidence>
<dbReference type="Proteomes" id="UP000765509">
    <property type="component" value="Unassembled WGS sequence"/>
</dbReference>
<dbReference type="AlphaFoldDB" id="A0A9Q3FF91"/>
<accession>A0A9Q3FF91</accession>
<organism evidence="2 3">
    <name type="scientific">Austropuccinia psidii MF-1</name>
    <dbReference type="NCBI Taxonomy" id="1389203"/>
    <lineage>
        <taxon>Eukaryota</taxon>
        <taxon>Fungi</taxon>
        <taxon>Dikarya</taxon>
        <taxon>Basidiomycota</taxon>
        <taxon>Pucciniomycotina</taxon>
        <taxon>Pucciniomycetes</taxon>
        <taxon>Pucciniales</taxon>
        <taxon>Sphaerophragmiaceae</taxon>
        <taxon>Austropuccinia</taxon>
    </lineage>
</organism>
<dbReference type="EMBL" id="AVOT02040963">
    <property type="protein sequence ID" value="MBW0536210.1"/>
    <property type="molecule type" value="Genomic_DNA"/>
</dbReference>
<sequence length="100" mass="11329">MKENSTSLMEYFIIGQNTDSVASEHLSEDRTLGRVKTCFWLPNGRKDVAEYCQTCDRCQKANRATGNKFGMMVQIQEPKSPLEIFHMDWVPATPPGGDRS</sequence>